<feature type="compositionally biased region" description="Basic residues" evidence="9">
    <location>
        <begin position="425"/>
        <end position="442"/>
    </location>
</feature>
<evidence type="ECO:0000256" key="2">
    <source>
        <dbReference type="ARBA" id="ARBA00022679"/>
    </source>
</evidence>
<keyword evidence="4 7" id="KW-0067">ATP-binding</keyword>
<evidence type="ECO:0000259" key="11">
    <source>
        <dbReference type="Pfam" id="PF12626"/>
    </source>
</evidence>
<dbReference type="Pfam" id="PF01743">
    <property type="entry name" value="PolyA_pol"/>
    <property type="match status" value="1"/>
</dbReference>
<feature type="domain" description="tRNA nucleotidyltransferase/poly(A) polymerase RNA and SrmB- binding" evidence="12">
    <location>
        <begin position="200"/>
        <end position="262"/>
    </location>
</feature>
<evidence type="ECO:0000313" key="13">
    <source>
        <dbReference type="EMBL" id="OBS09883.1"/>
    </source>
</evidence>
<feature type="domain" description="Poly A polymerase head" evidence="10">
    <location>
        <begin position="43"/>
        <end position="173"/>
    </location>
</feature>
<dbReference type="GO" id="GO:1990817">
    <property type="term" value="F:poly(A) RNA polymerase activity"/>
    <property type="evidence" value="ECO:0007669"/>
    <property type="project" value="UniProtKB-UniRule"/>
</dbReference>
<dbReference type="RefSeq" id="WP_038089618.1">
    <property type="nucleotide sequence ID" value="NZ_JQSG02000002.1"/>
</dbReference>
<evidence type="ECO:0000256" key="4">
    <source>
        <dbReference type="ARBA" id="ARBA00022840"/>
    </source>
</evidence>
<dbReference type="PANTHER" id="PTHR43051">
    <property type="entry name" value="POLYNUCLEOTIDE ADENYLYLTRANSFERASE FAMILY PROTEIN"/>
    <property type="match status" value="1"/>
</dbReference>
<feature type="active site" evidence="7">
    <location>
        <position position="63"/>
    </location>
</feature>
<comment type="function">
    <text evidence="7">Adds poly(A) tail to the 3' end of many RNAs, which usually targets these RNAs for decay. Plays a significant role in the global control of gene expression, through influencing the rate of transcript degradation, and in the general RNA quality control.</text>
</comment>
<evidence type="ECO:0000256" key="6">
    <source>
        <dbReference type="ARBA" id="ARBA00023163"/>
    </source>
</evidence>
<sequence length="442" mass="50278">MNSPPVPASPRIIPRAEHDISRARISPNALKVLYRLKDAGYEAYLVGGGVRDLLLGREPKDFDIATSARPEELQTLFRNCRLIGRRFRLAHVRFGREIIEVATFRAPHDIAEDEGDAALSEEGRILRDNVYGTFEQDAWRRDFTINALYYDIRDFSVVDHTGGVGDIREGVLRLIGDPEVRYREDPVRMLRAVRFAAKLGFRIEAASEAPLFELAPLLADVAPARLFDEVLKLFQGGAAVQSFELLRHYGLFGVLFPATEAALAREVDGFPLTFLLRALENTDRRVNEGKPVTPAFLFAALLWEPVRLRVRDLANDELGELPALQIAAAEVASEQTRRISLPKRFSLPMREIWTQQPRFSQRQGKRPMRLMAHPRFRAAYDFLCLRAQVGEIDAELCEWWTRLQETDEAGQQQLLESAGRPEGARRKRRRRSRARKAKPSDA</sequence>
<name>A0A1A6C5P6_9GAMM</name>
<feature type="domain" description="Polymerase A arginine-rich C-terminal" evidence="11">
    <location>
        <begin position="319"/>
        <end position="433"/>
    </location>
</feature>
<dbReference type="InterPro" id="IPR025866">
    <property type="entry name" value="PolyA_pol_arg_C_dom"/>
</dbReference>
<dbReference type="STRING" id="160660.BJI67_05420"/>
<dbReference type="Proteomes" id="UP000029273">
    <property type="component" value="Unassembled WGS sequence"/>
</dbReference>
<dbReference type="Pfam" id="PF12627">
    <property type="entry name" value="PolyA_pol_RNAbd"/>
    <property type="match status" value="1"/>
</dbReference>
<evidence type="ECO:0000256" key="7">
    <source>
        <dbReference type="HAMAP-Rule" id="MF_00957"/>
    </source>
</evidence>
<dbReference type="GO" id="GO:0003723">
    <property type="term" value="F:RNA binding"/>
    <property type="evidence" value="ECO:0007669"/>
    <property type="project" value="UniProtKB-UniRule"/>
</dbReference>
<keyword evidence="3 7" id="KW-0547">Nucleotide-binding</keyword>
<dbReference type="SUPFAM" id="SSF81301">
    <property type="entry name" value="Nucleotidyltransferase"/>
    <property type="match status" value="1"/>
</dbReference>
<dbReference type="EMBL" id="JQSG02000002">
    <property type="protein sequence ID" value="OBS09883.1"/>
    <property type="molecule type" value="Genomic_DNA"/>
</dbReference>
<keyword evidence="2 7" id="KW-0808">Transferase</keyword>
<protein>
    <recommendedName>
        <fullName evidence="7">Poly(A) polymerase I</fullName>
        <shortName evidence="7">PAP I</shortName>
        <ecNumber evidence="7">2.7.7.19</ecNumber>
    </recommendedName>
</protein>
<dbReference type="AlphaFoldDB" id="A0A1A6C5P6"/>
<comment type="similarity">
    <text evidence="7 8">Belongs to the tRNA nucleotidyltransferase/poly(A) polymerase family.</text>
</comment>
<evidence type="ECO:0000259" key="12">
    <source>
        <dbReference type="Pfam" id="PF12627"/>
    </source>
</evidence>
<comment type="caution">
    <text evidence="13">The sequence shown here is derived from an EMBL/GenBank/DDBJ whole genome shotgun (WGS) entry which is preliminary data.</text>
</comment>
<keyword evidence="1 7" id="KW-0507">mRNA processing</keyword>
<feature type="region of interest" description="Disordered" evidence="9">
    <location>
        <begin position="411"/>
        <end position="442"/>
    </location>
</feature>
<gene>
    <name evidence="7" type="primary">pcnB</name>
    <name evidence="13" type="ORF">Thpro_020933</name>
</gene>
<keyword evidence="13" id="KW-0548">Nucleotidyltransferase</keyword>
<evidence type="ECO:0000313" key="14">
    <source>
        <dbReference type="Proteomes" id="UP000029273"/>
    </source>
</evidence>
<keyword evidence="5 7" id="KW-0694">RNA-binding</keyword>
<dbReference type="InterPro" id="IPR052191">
    <property type="entry name" value="tRNA_ntf/polyA_polymerase_I"/>
</dbReference>
<dbReference type="InterPro" id="IPR010206">
    <property type="entry name" value="PolA_pol_I"/>
</dbReference>
<comment type="catalytic activity">
    <reaction evidence="7">
        <text>RNA(n) + ATP = RNA(n)-3'-adenine ribonucleotide + diphosphate</text>
        <dbReference type="Rhea" id="RHEA:11332"/>
        <dbReference type="Rhea" id="RHEA-COMP:14527"/>
        <dbReference type="Rhea" id="RHEA-COMP:17347"/>
        <dbReference type="ChEBI" id="CHEBI:30616"/>
        <dbReference type="ChEBI" id="CHEBI:33019"/>
        <dbReference type="ChEBI" id="CHEBI:140395"/>
        <dbReference type="ChEBI" id="CHEBI:173115"/>
        <dbReference type="EC" id="2.7.7.19"/>
    </reaction>
</comment>
<feature type="active site" evidence="7">
    <location>
        <position position="61"/>
    </location>
</feature>
<evidence type="ECO:0000256" key="5">
    <source>
        <dbReference type="ARBA" id="ARBA00022884"/>
    </source>
</evidence>
<dbReference type="InterPro" id="IPR043519">
    <property type="entry name" value="NT_sf"/>
</dbReference>
<evidence type="ECO:0000256" key="1">
    <source>
        <dbReference type="ARBA" id="ARBA00022664"/>
    </source>
</evidence>
<keyword evidence="14" id="KW-1185">Reference proteome</keyword>
<dbReference type="SUPFAM" id="SSF81891">
    <property type="entry name" value="Poly A polymerase C-terminal region-like"/>
    <property type="match status" value="1"/>
</dbReference>
<feature type="active site" evidence="7">
    <location>
        <position position="142"/>
    </location>
</feature>
<organism evidence="13 14">
    <name type="scientific">Acidihalobacter prosperus</name>
    <dbReference type="NCBI Taxonomy" id="160660"/>
    <lineage>
        <taxon>Bacteria</taxon>
        <taxon>Pseudomonadati</taxon>
        <taxon>Pseudomonadota</taxon>
        <taxon>Gammaproteobacteria</taxon>
        <taxon>Chromatiales</taxon>
        <taxon>Ectothiorhodospiraceae</taxon>
        <taxon>Acidihalobacter</taxon>
    </lineage>
</organism>
<dbReference type="FunFam" id="3.30.460.10:FF:000035">
    <property type="entry name" value="Poly(A) polymerase I"/>
    <property type="match status" value="1"/>
</dbReference>
<proteinExistence type="inferred from homology"/>
<dbReference type="NCBIfam" id="TIGR01942">
    <property type="entry name" value="pcnB"/>
    <property type="match status" value="1"/>
</dbReference>
<dbReference type="Pfam" id="PF12626">
    <property type="entry name" value="PolyA_pol_arg_C"/>
    <property type="match status" value="1"/>
</dbReference>
<dbReference type="GO" id="GO:0043633">
    <property type="term" value="P:polyadenylation-dependent RNA catabolic process"/>
    <property type="evidence" value="ECO:0007669"/>
    <property type="project" value="InterPro"/>
</dbReference>
<dbReference type="InterPro" id="IPR002646">
    <property type="entry name" value="PolA_pol_head_dom"/>
</dbReference>
<dbReference type="GO" id="GO:0005524">
    <property type="term" value="F:ATP binding"/>
    <property type="evidence" value="ECO:0007669"/>
    <property type="project" value="UniProtKB-UniRule"/>
</dbReference>
<dbReference type="GO" id="GO:0006397">
    <property type="term" value="P:mRNA processing"/>
    <property type="evidence" value="ECO:0007669"/>
    <property type="project" value="UniProtKB-KW"/>
</dbReference>
<keyword evidence="6 7" id="KW-0804">Transcription</keyword>
<dbReference type="CDD" id="cd05398">
    <property type="entry name" value="NT_ClassII-CCAase"/>
    <property type="match status" value="1"/>
</dbReference>
<dbReference type="InterPro" id="IPR032828">
    <property type="entry name" value="PolyA_RNA-bd"/>
</dbReference>
<dbReference type="PANTHER" id="PTHR43051:SF1">
    <property type="entry name" value="POLYNUCLEOTIDE ADENYLYLTRANSFERASE FAMILY PROTEIN"/>
    <property type="match status" value="1"/>
</dbReference>
<evidence type="ECO:0000256" key="8">
    <source>
        <dbReference type="RuleBase" id="RU003953"/>
    </source>
</evidence>
<evidence type="ECO:0000259" key="10">
    <source>
        <dbReference type="Pfam" id="PF01743"/>
    </source>
</evidence>
<dbReference type="HAMAP" id="MF_00957">
    <property type="entry name" value="PolyA_pol"/>
    <property type="match status" value="1"/>
</dbReference>
<dbReference type="EC" id="2.7.7.19" evidence="7"/>
<evidence type="ECO:0000256" key="3">
    <source>
        <dbReference type="ARBA" id="ARBA00022741"/>
    </source>
</evidence>
<dbReference type="Gene3D" id="3.30.460.10">
    <property type="entry name" value="Beta Polymerase, domain 2"/>
    <property type="match status" value="1"/>
</dbReference>
<evidence type="ECO:0000256" key="9">
    <source>
        <dbReference type="SAM" id="MobiDB-lite"/>
    </source>
</evidence>
<dbReference type="Gene3D" id="1.10.3090.10">
    <property type="entry name" value="cca-adding enzyme, domain 2"/>
    <property type="match status" value="1"/>
</dbReference>
<reference evidence="13 14" key="1">
    <citation type="journal article" date="2014" name="Genome Announc.">
        <title>Draft Genome Sequence of the Iron-Oxidizing, Acidophilic, and Halotolerant 'Thiobacillus prosperus' Type Strain DSM 5130.</title>
        <authorList>
            <person name="Ossandon F.J."/>
            <person name="Cardenas J.P."/>
            <person name="Corbett M."/>
            <person name="Quatrini R."/>
            <person name="Holmes D.S."/>
            <person name="Watkin E."/>
        </authorList>
    </citation>
    <scope>NUCLEOTIDE SEQUENCE [LARGE SCALE GENOMIC DNA]</scope>
    <source>
        <strain evidence="13 14">DSM 5130</strain>
    </source>
</reference>
<dbReference type="OrthoDB" id="9805698at2"/>
<accession>A0A1A6C5P6</accession>